<organism evidence="2">
    <name type="scientific">Mycobacterium xenopi 4042</name>
    <dbReference type="NCBI Taxonomy" id="1299334"/>
    <lineage>
        <taxon>Bacteria</taxon>
        <taxon>Bacillati</taxon>
        <taxon>Actinomycetota</taxon>
        <taxon>Actinomycetes</taxon>
        <taxon>Mycobacteriales</taxon>
        <taxon>Mycobacteriaceae</taxon>
        <taxon>Mycobacterium</taxon>
    </lineage>
</organism>
<name>X7Z3X9_MYCXE</name>
<keyword evidence="2" id="KW-0762">Sugar transport</keyword>
<dbReference type="EMBL" id="JAOB01000081">
    <property type="protein sequence ID" value="EUA14069.1"/>
    <property type="molecule type" value="Genomic_DNA"/>
</dbReference>
<dbReference type="PANTHER" id="PTHR23527">
    <property type="entry name" value="BLL3282 PROTEIN"/>
    <property type="match status" value="1"/>
</dbReference>
<sequence length="64" mass="6934">MPTESVSTGARWSMLVIASVATLSSFLFINGVAFMIPELEANRDITLTGASLLSSMPSWAWWSP</sequence>
<evidence type="ECO:0000256" key="1">
    <source>
        <dbReference type="SAM" id="Phobius"/>
    </source>
</evidence>
<dbReference type="InterPro" id="IPR052952">
    <property type="entry name" value="MFS-Transporter"/>
</dbReference>
<protein>
    <submittedName>
        <fullName evidence="2">Sugar transporter family domain protein</fullName>
    </submittedName>
</protein>
<proteinExistence type="predicted"/>
<comment type="caution">
    <text evidence="2">The sequence shown here is derived from an EMBL/GenBank/DDBJ whole genome shotgun (WGS) entry which is preliminary data.</text>
</comment>
<keyword evidence="2" id="KW-0813">Transport</keyword>
<accession>X7Z3X9</accession>
<gene>
    <name evidence="2" type="ORF">I553_7189</name>
</gene>
<keyword evidence="1" id="KW-0812">Transmembrane</keyword>
<dbReference type="PANTHER" id="PTHR23527:SF1">
    <property type="entry name" value="BLL3282 PROTEIN"/>
    <property type="match status" value="1"/>
</dbReference>
<feature type="transmembrane region" description="Helical" evidence="1">
    <location>
        <begin position="12"/>
        <end position="33"/>
    </location>
</feature>
<reference evidence="2" key="1">
    <citation type="submission" date="2014-01" db="EMBL/GenBank/DDBJ databases">
        <authorList>
            <person name="Brown-Elliot B."/>
            <person name="Wallace R."/>
            <person name="Lenaerts A."/>
            <person name="Ordway D."/>
            <person name="DeGroote M.A."/>
            <person name="Parker T."/>
            <person name="Sizemore C."/>
            <person name="Tallon L.J."/>
            <person name="Sadzewicz L.K."/>
            <person name="Sengamalay N."/>
            <person name="Fraser C.M."/>
            <person name="Hine E."/>
            <person name="Shefchek K.A."/>
            <person name="Das S.P."/>
            <person name="Tettelin H."/>
        </authorList>
    </citation>
    <scope>NUCLEOTIDE SEQUENCE [LARGE SCALE GENOMIC DNA]</scope>
    <source>
        <strain evidence="2">4042</strain>
    </source>
</reference>
<dbReference type="AlphaFoldDB" id="X7Z3X9"/>
<keyword evidence="1" id="KW-1133">Transmembrane helix</keyword>
<evidence type="ECO:0000313" key="2">
    <source>
        <dbReference type="EMBL" id="EUA14069.1"/>
    </source>
</evidence>
<dbReference type="PATRIC" id="fig|1299334.3.peg.8949"/>
<keyword evidence="1" id="KW-0472">Membrane</keyword>